<sequence length="202" mass="21709">MLTPAGALQAFAQARPDEPARALQALLGGKRALASEAWLIEGSGRQDLLAQAQEQGWIECLPRCIEGPDVRLDDFVQHVIASLSGERCAVLASETGFCLGRSGMAQNEAEVLSAAAADFSGFAQRQLRRGWAGAGRYVAFHSDPEMLLPEVSFVPFWVDGVGYWLILRGEPLLNNPALVELFWGIRDAGSRFSPAGPTGVTI</sequence>
<protein>
    <submittedName>
        <fullName evidence="1">Uncharacterized protein</fullName>
    </submittedName>
</protein>
<dbReference type="Proteomes" id="UP001596270">
    <property type="component" value="Unassembled WGS sequence"/>
</dbReference>
<evidence type="ECO:0000313" key="1">
    <source>
        <dbReference type="EMBL" id="MFC6284653.1"/>
    </source>
</evidence>
<reference evidence="2" key="1">
    <citation type="journal article" date="2019" name="Int. J. Syst. Evol. Microbiol.">
        <title>The Global Catalogue of Microorganisms (GCM) 10K type strain sequencing project: providing services to taxonomists for standard genome sequencing and annotation.</title>
        <authorList>
            <consortium name="The Broad Institute Genomics Platform"/>
            <consortium name="The Broad Institute Genome Sequencing Center for Infectious Disease"/>
            <person name="Wu L."/>
            <person name="Ma J."/>
        </authorList>
    </citation>
    <scope>NUCLEOTIDE SEQUENCE [LARGE SCALE GENOMIC DNA]</scope>
    <source>
        <strain evidence="2">CCUG 39402</strain>
    </source>
</reference>
<accession>A0ABW1U622</accession>
<proteinExistence type="predicted"/>
<name>A0ABW1U622_9BURK</name>
<dbReference type="SUPFAM" id="SSF103196">
    <property type="entry name" value="Roadblock/LC7 domain"/>
    <property type="match status" value="1"/>
</dbReference>
<evidence type="ECO:0000313" key="2">
    <source>
        <dbReference type="Proteomes" id="UP001596270"/>
    </source>
</evidence>
<comment type="caution">
    <text evidence="1">The sequence shown here is derived from an EMBL/GenBank/DDBJ whole genome shotgun (WGS) entry which is preliminary data.</text>
</comment>
<keyword evidence="2" id="KW-1185">Reference proteome</keyword>
<dbReference type="RefSeq" id="WP_371435148.1">
    <property type="nucleotide sequence ID" value="NZ_JBHSRS010000084.1"/>
</dbReference>
<dbReference type="EMBL" id="JBHSRS010000084">
    <property type="protein sequence ID" value="MFC6284653.1"/>
    <property type="molecule type" value="Genomic_DNA"/>
</dbReference>
<gene>
    <name evidence="1" type="ORF">ACFQND_25790</name>
</gene>
<organism evidence="1 2">
    <name type="scientific">Polaromonas aquatica</name>
    <dbReference type="NCBI Taxonomy" id="332657"/>
    <lineage>
        <taxon>Bacteria</taxon>
        <taxon>Pseudomonadati</taxon>
        <taxon>Pseudomonadota</taxon>
        <taxon>Betaproteobacteria</taxon>
        <taxon>Burkholderiales</taxon>
        <taxon>Comamonadaceae</taxon>
        <taxon>Polaromonas</taxon>
    </lineage>
</organism>